<evidence type="ECO:0000256" key="1">
    <source>
        <dbReference type="SAM" id="Phobius"/>
    </source>
</evidence>
<name>V5FAY5_9VIBR</name>
<feature type="transmembrane region" description="Helical" evidence="1">
    <location>
        <begin position="12"/>
        <end position="34"/>
    </location>
</feature>
<dbReference type="RefSeq" id="WP_023402730.1">
    <property type="nucleotide sequence ID" value="NZ_BAUJ01000004.1"/>
</dbReference>
<keyword evidence="3" id="KW-1185">Reference proteome</keyword>
<protein>
    <submittedName>
        <fullName evidence="2">TadE protein</fullName>
    </submittedName>
</protein>
<gene>
    <name evidence="2" type="primary">tadE</name>
    <name evidence="2" type="ORF">VHA01S_004_01160</name>
</gene>
<dbReference type="OrthoDB" id="6264552at2"/>
<comment type="caution">
    <text evidence="2">The sequence shown here is derived from an EMBL/GenBank/DDBJ whole genome shotgun (WGS) entry which is preliminary data.</text>
</comment>
<proteinExistence type="predicted"/>
<keyword evidence="1" id="KW-0472">Membrane</keyword>
<keyword evidence="1" id="KW-0812">Transmembrane</keyword>
<dbReference type="eggNOG" id="ENOG5030JNF">
    <property type="taxonomic scope" value="Bacteria"/>
</dbReference>
<dbReference type="EMBL" id="BAUJ01000004">
    <property type="protein sequence ID" value="GAD88343.1"/>
    <property type="molecule type" value="Genomic_DNA"/>
</dbReference>
<organism evidence="2 3">
    <name type="scientific">Vibrio halioticoli NBRC 102217</name>
    <dbReference type="NCBI Taxonomy" id="1219072"/>
    <lineage>
        <taxon>Bacteria</taxon>
        <taxon>Pseudomonadati</taxon>
        <taxon>Pseudomonadota</taxon>
        <taxon>Gammaproteobacteria</taxon>
        <taxon>Vibrionales</taxon>
        <taxon>Vibrionaceae</taxon>
        <taxon>Vibrio</taxon>
    </lineage>
</organism>
<evidence type="ECO:0000313" key="3">
    <source>
        <dbReference type="Proteomes" id="UP000017800"/>
    </source>
</evidence>
<sequence length="157" mass="17964">MNKQKGVISIEFGLGGFALFFVLFAVFEMARFGYSVNMTDTTLSESTRKVRIFDGQTLEVAYGDRLQQIFEDDDSFWNQIGLVTADSFEFTIFRYASLPDVASDTVEKGCNERCPIVIYELTYRYSPVVFDTLLPSADITRRIMTVQEHEGWEDEDA</sequence>
<dbReference type="AlphaFoldDB" id="V5FAY5"/>
<accession>V5FAY5</accession>
<reference evidence="2 3" key="1">
    <citation type="submission" date="2013-11" db="EMBL/GenBank/DDBJ databases">
        <title>Whole genome shotgun sequence of Vibrio halioticoli NBRC 102217.</title>
        <authorList>
            <person name="Isaki S."/>
            <person name="Kimura A."/>
            <person name="Ohji S."/>
            <person name="Hosoyama A."/>
            <person name="Fujita N."/>
            <person name="Hashimoto M."/>
            <person name="Hosoyama Y."/>
            <person name="Yamazoe A."/>
        </authorList>
    </citation>
    <scope>NUCLEOTIDE SEQUENCE [LARGE SCALE GENOMIC DNA]</scope>
    <source>
        <strain evidence="2 3">NBRC 102217</strain>
    </source>
</reference>
<evidence type="ECO:0000313" key="2">
    <source>
        <dbReference type="EMBL" id="GAD88343.1"/>
    </source>
</evidence>
<keyword evidence="1" id="KW-1133">Transmembrane helix</keyword>
<dbReference type="Proteomes" id="UP000017800">
    <property type="component" value="Unassembled WGS sequence"/>
</dbReference>